<proteinExistence type="inferred from homology"/>
<comment type="similarity">
    <text evidence="1 8">Belongs to the SOS response-associated peptidase family.</text>
</comment>
<comment type="caution">
    <text evidence="10">The sequence shown here is derived from an EMBL/GenBank/DDBJ whole genome shotgun (WGS) entry which is preliminary data.</text>
</comment>
<dbReference type="GO" id="GO:0003697">
    <property type="term" value="F:single-stranded DNA binding"/>
    <property type="evidence" value="ECO:0007669"/>
    <property type="project" value="InterPro"/>
</dbReference>
<dbReference type="SUPFAM" id="SSF143081">
    <property type="entry name" value="BB1717-like"/>
    <property type="match status" value="1"/>
</dbReference>
<organism evidence="10 11">
    <name type="scientific">Bifidobacterium italicum</name>
    <dbReference type="NCBI Taxonomy" id="1960968"/>
    <lineage>
        <taxon>Bacteria</taxon>
        <taxon>Bacillati</taxon>
        <taxon>Actinomycetota</taxon>
        <taxon>Actinomycetes</taxon>
        <taxon>Bifidobacteriales</taxon>
        <taxon>Bifidobacteriaceae</taxon>
        <taxon>Bifidobacterium</taxon>
    </lineage>
</organism>
<dbReference type="GO" id="GO:0008233">
    <property type="term" value="F:peptidase activity"/>
    <property type="evidence" value="ECO:0007669"/>
    <property type="project" value="UniProtKB-KW"/>
</dbReference>
<dbReference type="InterPro" id="IPR036590">
    <property type="entry name" value="SRAP-like"/>
</dbReference>
<name>A0A2A2ELM3_9BIFI</name>
<feature type="compositionally biased region" description="Basic and acidic residues" evidence="9">
    <location>
        <begin position="82"/>
        <end position="93"/>
    </location>
</feature>
<keyword evidence="6" id="KW-0238">DNA-binding</keyword>
<protein>
    <recommendedName>
        <fullName evidence="8">Abasic site processing protein</fullName>
        <ecNumber evidence="8">3.4.-.-</ecNumber>
    </recommendedName>
</protein>
<evidence type="ECO:0000256" key="3">
    <source>
        <dbReference type="ARBA" id="ARBA00022763"/>
    </source>
</evidence>
<evidence type="ECO:0000256" key="9">
    <source>
        <dbReference type="SAM" id="MobiDB-lite"/>
    </source>
</evidence>
<keyword evidence="7" id="KW-0456">Lyase</keyword>
<evidence type="ECO:0000313" key="10">
    <source>
        <dbReference type="EMBL" id="PAU69897.1"/>
    </source>
</evidence>
<dbReference type="GO" id="GO:0016829">
    <property type="term" value="F:lyase activity"/>
    <property type="evidence" value="ECO:0007669"/>
    <property type="project" value="UniProtKB-KW"/>
</dbReference>
<evidence type="ECO:0000256" key="7">
    <source>
        <dbReference type="ARBA" id="ARBA00023239"/>
    </source>
</evidence>
<keyword evidence="3" id="KW-0227">DNA damage</keyword>
<reference evidence="10 11" key="1">
    <citation type="journal article" date="2017" name="ISME J.">
        <title>Unveiling bifidobacterial biogeography across the mammalian branch of the tree of life.</title>
        <authorList>
            <person name="Milani C."/>
            <person name="Mangifesta M."/>
            <person name="Mancabelli L."/>
            <person name="Lugli G.A."/>
            <person name="James K."/>
            <person name="Duranti S."/>
            <person name="Turroni F."/>
            <person name="Ferrario C."/>
            <person name="Ossiprandi M.C."/>
            <person name="van Sinderen D."/>
            <person name="Ventura M."/>
        </authorList>
    </citation>
    <scope>NUCLEOTIDE SEQUENCE [LARGE SCALE GENOMIC DNA]</scope>
    <source>
        <strain evidence="10 11">70</strain>
    </source>
</reference>
<keyword evidence="5" id="KW-0190">Covalent protein-DNA linkage</keyword>
<dbReference type="Pfam" id="PF02586">
    <property type="entry name" value="SRAP"/>
    <property type="match status" value="1"/>
</dbReference>
<evidence type="ECO:0000256" key="5">
    <source>
        <dbReference type="ARBA" id="ARBA00023124"/>
    </source>
</evidence>
<dbReference type="Proteomes" id="UP000217986">
    <property type="component" value="Unassembled WGS sequence"/>
</dbReference>
<dbReference type="Gene3D" id="3.90.1680.10">
    <property type="entry name" value="SOS response associated peptidase-like"/>
    <property type="match status" value="1"/>
</dbReference>
<evidence type="ECO:0000256" key="1">
    <source>
        <dbReference type="ARBA" id="ARBA00008136"/>
    </source>
</evidence>
<feature type="region of interest" description="Disordered" evidence="9">
    <location>
        <begin position="82"/>
        <end position="120"/>
    </location>
</feature>
<evidence type="ECO:0000256" key="6">
    <source>
        <dbReference type="ARBA" id="ARBA00023125"/>
    </source>
</evidence>
<keyword evidence="11" id="KW-1185">Reference proteome</keyword>
<gene>
    <name evidence="10" type="ORF">B1400_0432</name>
</gene>
<dbReference type="PANTHER" id="PTHR13604:SF0">
    <property type="entry name" value="ABASIC SITE PROCESSING PROTEIN HMCES"/>
    <property type="match status" value="1"/>
</dbReference>
<dbReference type="GO" id="GO:0006508">
    <property type="term" value="P:proteolysis"/>
    <property type="evidence" value="ECO:0007669"/>
    <property type="project" value="UniProtKB-KW"/>
</dbReference>
<keyword evidence="2 8" id="KW-0645">Protease</keyword>
<keyword evidence="4 8" id="KW-0378">Hydrolase</keyword>
<evidence type="ECO:0000256" key="2">
    <source>
        <dbReference type="ARBA" id="ARBA00022670"/>
    </source>
</evidence>
<accession>A0A2A2ELM3</accession>
<sequence length="295" mass="33110">MVPVATVVGADGAHTVREGRRKRLSGVRYPPGTFTVAHMTRAVTLSGDGDAGGIVGMYGEGMCVHYLGLSDEEVDRLVEQLSGERPERPEPRPAEATTPQYEQRELDYPQSSGSPREERERRWIDVYPKTVSPVIVPTFDTAVGVGDLTPGTLERADLSWGYRTQWNPQPIFNTRIESADKPIWRPSMEHDRCIIACRRFYEFSGTETRVSERTGRVVKQRYAFVVPDMPVMFIGGIRRGDEYSMITTRANAVMAPVHPRMPLILHPTELTTWLGPQYMRLADRSAVPLVAHKTA</sequence>
<evidence type="ECO:0000256" key="4">
    <source>
        <dbReference type="ARBA" id="ARBA00022801"/>
    </source>
</evidence>
<dbReference type="EC" id="3.4.-.-" evidence="8"/>
<dbReference type="InterPro" id="IPR003738">
    <property type="entry name" value="SRAP"/>
</dbReference>
<evidence type="ECO:0000256" key="8">
    <source>
        <dbReference type="RuleBase" id="RU364100"/>
    </source>
</evidence>
<dbReference type="PANTHER" id="PTHR13604">
    <property type="entry name" value="DC12-RELATED"/>
    <property type="match status" value="1"/>
</dbReference>
<dbReference type="GO" id="GO:0106300">
    <property type="term" value="P:protein-DNA covalent cross-linking repair"/>
    <property type="evidence" value="ECO:0007669"/>
    <property type="project" value="InterPro"/>
</dbReference>
<evidence type="ECO:0000313" key="11">
    <source>
        <dbReference type="Proteomes" id="UP000217986"/>
    </source>
</evidence>
<dbReference type="AlphaFoldDB" id="A0A2A2ELM3"/>
<dbReference type="EMBL" id="MVOG01000005">
    <property type="protein sequence ID" value="PAU69897.1"/>
    <property type="molecule type" value="Genomic_DNA"/>
</dbReference>